<gene>
    <name evidence="2" type="ORF">A2Y57_00040</name>
</gene>
<dbReference type="Proteomes" id="UP000177103">
    <property type="component" value="Unassembled WGS sequence"/>
</dbReference>
<evidence type="ECO:0008006" key="4">
    <source>
        <dbReference type="Google" id="ProtNLM"/>
    </source>
</evidence>
<dbReference type="Gene3D" id="3.30.700.10">
    <property type="entry name" value="Glycoprotein, Type 4 Pilin"/>
    <property type="match status" value="1"/>
</dbReference>
<dbReference type="EMBL" id="MHCQ01000043">
    <property type="protein sequence ID" value="OGY23343.1"/>
    <property type="molecule type" value="Genomic_DNA"/>
</dbReference>
<dbReference type="InterPro" id="IPR045584">
    <property type="entry name" value="Pilin-like"/>
</dbReference>
<dbReference type="AlphaFoldDB" id="A0A1G1W6R1"/>
<proteinExistence type="predicted"/>
<keyword evidence="1" id="KW-1133">Transmembrane helix</keyword>
<accession>A0A1G1W6R1</accession>
<protein>
    <recommendedName>
        <fullName evidence="4">Ig-like domain-containing protein</fullName>
    </recommendedName>
</protein>
<organism evidence="2 3">
    <name type="scientific">Candidatus Woykebacteria bacterium RBG_13_40_7b</name>
    <dbReference type="NCBI Taxonomy" id="1802594"/>
    <lineage>
        <taxon>Bacteria</taxon>
        <taxon>Candidatus Woykeibacteriota</taxon>
    </lineage>
</organism>
<keyword evidence="1" id="KW-0812">Transmembrane</keyword>
<sequence>MIKFLPSSNSYQEKGFTLIEILVVIGLLAVLLAITIVAINPGRQLAKTNNVSRKHDLTQIIKAIQQNMIDNQGRFACNVVPSCEADGSGTIMGSDTGAGQYDICPCLVPTYLAQMPFDLRFGSWGGSCGSYNTEYEICSGSLKLRAPHTQIISGDQEEIISVLLSGDIKIKVPVWDFNLSVNPTSGSVIKGNSINVAVEATLASGTGQPVTFSTSGLPAGTTASFSPTICNPTCSSTMTISTTSSTPTGDHAVTVKADGGGKNKTANYTLTVTAPVVEYSVWQSCETGTSYPISWTASLGYKFRPQVNGQVTKLCGYFSGTKWVKLYNSAYTVLAQTQITASGNWVCSSVTPVNLTSSSVYYVVVELGGSGGFYRTSPGLPKICNSVAIDACVYQFNTNPLNSGHLETTGGMYGIVDIKFAY</sequence>
<evidence type="ECO:0000256" key="1">
    <source>
        <dbReference type="SAM" id="Phobius"/>
    </source>
</evidence>
<dbReference type="Gene3D" id="2.60.40.10">
    <property type="entry name" value="Immunoglobulins"/>
    <property type="match status" value="1"/>
</dbReference>
<dbReference type="PROSITE" id="PS00409">
    <property type="entry name" value="PROKAR_NTER_METHYL"/>
    <property type="match status" value="1"/>
</dbReference>
<evidence type="ECO:0000313" key="2">
    <source>
        <dbReference type="EMBL" id="OGY23343.1"/>
    </source>
</evidence>
<dbReference type="InterPro" id="IPR013783">
    <property type="entry name" value="Ig-like_fold"/>
</dbReference>
<dbReference type="NCBIfam" id="TIGR02532">
    <property type="entry name" value="IV_pilin_GFxxxE"/>
    <property type="match status" value="1"/>
</dbReference>
<dbReference type="InterPro" id="IPR012902">
    <property type="entry name" value="N_methyl_site"/>
</dbReference>
<keyword evidence="1" id="KW-0472">Membrane</keyword>
<comment type="caution">
    <text evidence="2">The sequence shown here is derived from an EMBL/GenBank/DDBJ whole genome shotgun (WGS) entry which is preliminary data.</text>
</comment>
<name>A0A1G1W6R1_9BACT</name>
<feature type="transmembrane region" description="Helical" evidence="1">
    <location>
        <begin position="21"/>
        <end position="39"/>
    </location>
</feature>
<evidence type="ECO:0000313" key="3">
    <source>
        <dbReference type="Proteomes" id="UP000177103"/>
    </source>
</evidence>
<dbReference type="SUPFAM" id="SSF54523">
    <property type="entry name" value="Pili subunits"/>
    <property type="match status" value="1"/>
</dbReference>
<dbReference type="Pfam" id="PF07963">
    <property type="entry name" value="N_methyl"/>
    <property type="match status" value="1"/>
</dbReference>
<reference evidence="2 3" key="1">
    <citation type="journal article" date="2016" name="Nat. Commun.">
        <title>Thousands of microbial genomes shed light on interconnected biogeochemical processes in an aquifer system.</title>
        <authorList>
            <person name="Anantharaman K."/>
            <person name="Brown C.T."/>
            <person name="Hug L.A."/>
            <person name="Sharon I."/>
            <person name="Castelle C.J."/>
            <person name="Probst A.J."/>
            <person name="Thomas B.C."/>
            <person name="Singh A."/>
            <person name="Wilkins M.J."/>
            <person name="Karaoz U."/>
            <person name="Brodie E.L."/>
            <person name="Williams K.H."/>
            <person name="Hubbard S.S."/>
            <person name="Banfield J.F."/>
        </authorList>
    </citation>
    <scope>NUCLEOTIDE SEQUENCE [LARGE SCALE GENOMIC DNA]</scope>
</reference>